<dbReference type="InterPro" id="IPR001969">
    <property type="entry name" value="Aspartic_peptidase_AS"/>
</dbReference>
<proteinExistence type="predicted"/>
<organism evidence="2 3">
    <name type="scientific">Perkinsus olseni</name>
    <name type="common">Perkinsus atlanticus</name>
    <dbReference type="NCBI Taxonomy" id="32597"/>
    <lineage>
        <taxon>Eukaryota</taxon>
        <taxon>Sar</taxon>
        <taxon>Alveolata</taxon>
        <taxon>Perkinsozoa</taxon>
        <taxon>Perkinsea</taxon>
        <taxon>Perkinsida</taxon>
        <taxon>Perkinsidae</taxon>
        <taxon>Perkinsus</taxon>
    </lineage>
</organism>
<evidence type="ECO:0000313" key="2">
    <source>
        <dbReference type="EMBL" id="KAF4726290.1"/>
    </source>
</evidence>
<sequence length="348" mass="39346">MTWLLASSLYMMYSARSNVVTFPFRDSTYFDQTSAGLVLDKQPLSLLVDSGTARLLVIYGKWFESVHAKNPCNDIETRKRFRVEFTADKEVYHYVQHTGALLAGESTVDITFGLVVNHSYVHDLPPTLKLSYSISLKQGEDVEDGKLVVGGTPSNDGDTVHIRLWRRSESYRKIFIPIVAVRLIHNDNVTRQSFPRVFPERFSPQPLPRKLHLIDSGTSVIDVPRSIFDAVVRNLKATVAAFDPTDAKVHDNILWEGDDLPVQLIRPSHVKFLPTIIYSVIAEGGDIVDIRISPKHYVGSCSEAKCAVYISVTERTLVCLGQPFFRAYITHVDLEDKLLSITPYHRRQ</sequence>
<dbReference type="InterPro" id="IPR033121">
    <property type="entry name" value="PEPTIDASE_A1"/>
</dbReference>
<dbReference type="AlphaFoldDB" id="A0A7J6S2P2"/>
<dbReference type="SUPFAM" id="SSF50630">
    <property type="entry name" value="Acid proteases"/>
    <property type="match status" value="1"/>
</dbReference>
<dbReference type="PROSITE" id="PS00141">
    <property type="entry name" value="ASP_PROTEASE"/>
    <property type="match status" value="1"/>
</dbReference>
<reference evidence="2 3" key="1">
    <citation type="submission" date="2020-04" db="EMBL/GenBank/DDBJ databases">
        <title>Perkinsus olseni comparative genomics.</title>
        <authorList>
            <person name="Bogema D.R."/>
        </authorList>
    </citation>
    <scope>NUCLEOTIDE SEQUENCE [LARGE SCALE GENOMIC DNA]</scope>
    <source>
        <strain evidence="2">ATCC PRA-205</strain>
    </source>
</reference>
<evidence type="ECO:0000259" key="1">
    <source>
        <dbReference type="Pfam" id="PF00026"/>
    </source>
</evidence>
<dbReference type="EMBL" id="JABANM010018331">
    <property type="protein sequence ID" value="KAF4726290.1"/>
    <property type="molecule type" value="Genomic_DNA"/>
</dbReference>
<name>A0A7J6S2P2_PEROL</name>
<feature type="domain" description="Peptidase A1" evidence="1">
    <location>
        <begin position="212"/>
        <end position="341"/>
    </location>
</feature>
<dbReference type="GO" id="GO:0006508">
    <property type="term" value="P:proteolysis"/>
    <property type="evidence" value="ECO:0007669"/>
    <property type="project" value="InterPro"/>
</dbReference>
<gene>
    <name evidence="2" type="ORF">FOZ62_021580</name>
</gene>
<dbReference type="InterPro" id="IPR021109">
    <property type="entry name" value="Peptidase_aspartic_dom_sf"/>
</dbReference>
<accession>A0A7J6S2P2</accession>
<dbReference type="Proteomes" id="UP000574390">
    <property type="component" value="Unassembled WGS sequence"/>
</dbReference>
<dbReference type="Pfam" id="PF00026">
    <property type="entry name" value="Asp"/>
    <property type="match status" value="1"/>
</dbReference>
<comment type="caution">
    <text evidence="2">The sequence shown here is derived from an EMBL/GenBank/DDBJ whole genome shotgun (WGS) entry which is preliminary data.</text>
</comment>
<evidence type="ECO:0000313" key="3">
    <source>
        <dbReference type="Proteomes" id="UP000574390"/>
    </source>
</evidence>
<protein>
    <recommendedName>
        <fullName evidence="1">Peptidase A1 domain-containing protein</fullName>
    </recommendedName>
</protein>
<dbReference type="GO" id="GO:0004190">
    <property type="term" value="F:aspartic-type endopeptidase activity"/>
    <property type="evidence" value="ECO:0007669"/>
    <property type="project" value="InterPro"/>
</dbReference>
<dbReference type="Gene3D" id="2.40.70.10">
    <property type="entry name" value="Acid Proteases"/>
    <property type="match status" value="1"/>
</dbReference>